<comment type="catalytic activity">
    <reaction evidence="10">
        <text>5-aminomethyl-2-thiouridine(34) in tRNA + S-adenosyl-L-methionine = 5-methylaminomethyl-2-thiouridine(34) in tRNA + S-adenosyl-L-homocysteine + H(+)</text>
        <dbReference type="Rhea" id="RHEA:19569"/>
        <dbReference type="Rhea" id="RHEA-COMP:10195"/>
        <dbReference type="Rhea" id="RHEA-COMP:10197"/>
        <dbReference type="ChEBI" id="CHEBI:15378"/>
        <dbReference type="ChEBI" id="CHEBI:57856"/>
        <dbReference type="ChEBI" id="CHEBI:59789"/>
        <dbReference type="ChEBI" id="CHEBI:74454"/>
        <dbReference type="ChEBI" id="CHEBI:74455"/>
        <dbReference type="EC" id="2.1.1.61"/>
    </reaction>
</comment>
<dbReference type="InterPro" id="IPR008471">
    <property type="entry name" value="MnmC-like_methylTransf"/>
</dbReference>
<dbReference type="GO" id="GO:0005737">
    <property type="term" value="C:cytoplasm"/>
    <property type="evidence" value="ECO:0007669"/>
    <property type="project" value="UniProtKB-SubCell"/>
</dbReference>
<evidence type="ECO:0000256" key="6">
    <source>
        <dbReference type="ARBA" id="ARBA00022694"/>
    </source>
</evidence>
<evidence type="ECO:0000256" key="1">
    <source>
        <dbReference type="ARBA" id="ARBA00022490"/>
    </source>
</evidence>
<evidence type="ECO:0000256" key="5">
    <source>
        <dbReference type="ARBA" id="ARBA00022691"/>
    </source>
</evidence>
<keyword evidence="9 10" id="KW-0511">Multifunctional enzyme</keyword>
<evidence type="ECO:0000256" key="2">
    <source>
        <dbReference type="ARBA" id="ARBA00022603"/>
    </source>
</evidence>
<feature type="region of interest" description="tRNA (mnm(5)s(2)U34)-methyltransferase" evidence="10">
    <location>
        <begin position="1"/>
        <end position="251"/>
    </location>
</feature>
<evidence type="ECO:0000256" key="3">
    <source>
        <dbReference type="ARBA" id="ARBA00022630"/>
    </source>
</evidence>
<gene>
    <name evidence="10 13" type="primary">mnmC</name>
    <name evidence="13" type="ORF">DPBNPPHM_04073</name>
</gene>
<dbReference type="PANTHER" id="PTHR13847:SF283">
    <property type="entry name" value="TRNA 5-METHYLAMINOMETHYL-2-THIOURIDINE BIOSYNTHESIS BIFUNCTIONAL PROTEIN MNMC"/>
    <property type="match status" value="1"/>
</dbReference>
<dbReference type="Pfam" id="PF01266">
    <property type="entry name" value="DAO"/>
    <property type="match status" value="1"/>
</dbReference>
<name>A0A5S9PT67_9GAMM</name>
<dbReference type="SUPFAM" id="SSF54373">
    <property type="entry name" value="FAD-linked reductases, C-terminal domain"/>
    <property type="match status" value="1"/>
</dbReference>
<dbReference type="PANTHER" id="PTHR13847">
    <property type="entry name" value="SARCOSINE DEHYDROGENASE-RELATED"/>
    <property type="match status" value="1"/>
</dbReference>
<keyword evidence="7 10" id="KW-0274">FAD</keyword>
<accession>A0A5S9PT67</accession>
<dbReference type="Proteomes" id="UP000434580">
    <property type="component" value="Unassembled WGS sequence"/>
</dbReference>
<dbReference type="OrthoDB" id="9786494at2"/>
<comment type="similarity">
    <text evidence="10">In the C-terminal section; belongs to the DAO family.</text>
</comment>
<evidence type="ECO:0000313" key="14">
    <source>
        <dbReference type="Proteomes" id="UP000434580"/>
    </source>
</evidence>
<dbReference type="InterPro" id="IPR006076">
    <property type="entry name" value="FAD-dep_OxRdtase"/>
</dbReference>
<dbReference type="Pfam" id="PF05430">
    <property type="entry name" value="Methyltransf_30"/>
    <property type="match status" value="1"/>
</dbReference>
<dbReference type="InterPro" id="IPR029063">
    <property type="entry name" value="SAM-dependent_MTases_sf"/>
</dbReference>
<sequence length="684" mass="75781">MTSFSRADISWRNSSTPVSTDYDDVYFSADDGAAESHFVFLQNNYLTERFSTLLTTAPCAPESFVIAETGFGTGLNFLQAATLWRQFANADDQLVFISCELHPLQKDDLIQALSAWPGFADVREALIRDYPPLIQGMHTLELFDNVRLILLFNDVIDGFSALLENDHRIIQRQPESAVNAWFLDGFAPSKNPDMWTDRLFNLMARLSNRDTTYASFTAAGIVRRGLKSAGFTVKKVKGFGKKREMIRGGYVGLPEVFDHTHPVTRNSPNKPFWPIYRPTIPSPPRTALVVGAGIAGCTTAKALSEAGIATTLIDTADAPMKAASGNPQGVLFPKLSHRAEILSEFNLFSLLYADRYYQQPAMRAGYFRTGMLQLIDKPSEQHTHLHQRFSAVGIAHRVSAKDASDIAGTRLNHEAIWYPQTGWIRQNQLREAFTQHSDIEFRCNETLRRAQKQADGRWQVTTSKAEFAVDLVVLCTASATNALLSNISDSEALPTKPIRGQVSEFDSTGLPALKTVICHKGYICPSAPDEPDVYTCGASYELKNTDLNLNDAIHTQNLQNLADYLPDFSTEKTGNDTIRGRVGFRCTTPDYLPMVGPLFNVTDFDRTFSLLGKNARSHIPLPGSYHDGLFVNIGHGSRGFGSAPISAALITAYALSRPLPIPFPMAAALNPARFVIRDITRNRR</sequence>
<keyword evidence="2 10" id="KW-0489">Methyltransferase</keyword>
<dbReference type="GO" id="GO:0050660">
    <property type="term" value="F:flavin adenine dinucleotide binding"/>
    <property type="evidence" value="ECO:0007669"/>
    <property type="project" value="UniProtKB-UniRule"/>
</dbReference>
<comment type="function">
    <text evidence="10">Catalyzes the last two steps in the biosynthesis of 5-methylaminomethyl-2-thiouridine (mnm(5)s(2)U) at the wobble position (U34) in tRNA. Catalyzes the FAD-dependent demodification of cmnm(5)s(2)U34 to nm(5)s(2)U34, followed by the transfer of a methyl group from S-adenosyl-L-methionine to nm(5)s(2)U34, to form mnm(5)s(2)U34.</text>
</comment>
<dbReference type="HAMAP" id="MF_01102">
    <property type="entry name" value="MnmC"/>
    <property type="match status" value="1"/>
</dbReference>
<dbReference type="SUPFAM" id="SSF51905">
    <property type="entry name" value="FAD/NAD(P)-binding domain"/>
    <property type="match status" value="1"/>
</dbReference>
<keyword evidence="6 10" id="KW-0819">tRNA processing</keyword>
<dbReference type="AlphaFoldDB" id="A0A5S9PT67"/>
<dbReference type="Gene3D" id="3.30.9.10">
    <property type="entry name" value="D-Amino Acid Oxidase, subunit A, domain 2"/>
    <property type="match status" value="1"/>
</dbReference>
<dbReference type="Gene3D" id="3.40.50.150">
    <property type="entry name" value="Vaccinia Virus protein VP39"/>
    <property type="match status" value="1"/>
</dbReference>
<dbReference type="GO" id="GO:0004808">
    <property type="term" value="F:tRNA (5-methylaminomethyl-2-thiouridylate)(34)-methyltransferase activity"/>
    <property type="evidence" value="ECO:0007669"/>
    <property type="project" value="UniProtKB-EC"/>
</dbReference>
<dbReference type="EC" id="1.5.-.-" evidence="10"/>
<evidence type="ECO:0000256" key="8">
    <source>
        <dbReference type="ARBA" id="ARBA00023002"/>
    </source>
</evidence>
<dbReference type="EMBL" id="CACSII010000013">
    <property type="protein sequence ID" value="CAA0108036.1"/>
    <property type="molecule type" value="Genomic_DNA"/>
</dbReference>
<evidence type="ECO:0000256" key="9">
    <source>
        <dbReference type="ARBA" id="ARBA00023268"/>
    </source>
</evidence>
<dbReference type="GO" id="GO:0016645">
    <property type="term" value="F:oxidoreductase activity, acting on the CH-NH group of donors"/>
    <property type="evidence" value="ECO:0007669"/>
    <property type="project" value="InterPro"/>
</dbReference>
<dbReference type="InterPro" id="IPR047785">
    <property type="entry name" value="tRNA_MNMC2"/>
</dbReference>
<keyword evidence="8 10" id="KW-0560">Oxidoreductase</keyword>
<evidence type="ECO:0000256" key="4">
    <source>
        <dbReference type="ARBA" id="ARBA00022679"/>
    </source>
</evidence>
<evidence type="ECO:0000256" key="7">
    <source>
        <dbReference type="ARBA" id="ARBA00022827"/>
    </source>
</evidence>
<dbReference type="NCBIfam" id="NF033855">
    <property type="entry name" value="tRNA_MNMC2"/>
    <property type="match status" value="1"/>
</dbReference>
<feature type="domain" description="FAD dependent oxidoreductase" evidence="11">
    <location>
        <begin position="288"/>
        <end position="652"/>
    </location>
</feature>
<evidence type="ECO:0000259" key="11">
    <source>
        <dbReference type="Pfam" id="PF01266"/>
    </source>
</evidence>
<organism evidence="13 14">
    <name type="scientific">BD1-7 clade bacterium</name>
    <dbReference type="NCBI Taxonomy" id="2029982"/>
    <lineage>
        <taxon>Bacteria</taxon>
        <taxon>Pseudomonadati</taxon>
        <taxon>Pseudomonadota</taxon>
        <taxon>Gammaproteobacteria</taxon>
        <taxon>Cellvibrionales</taxon>
        <taxon>Spongiibacteraceae</taxon>
        <taxon>BD1-7 clade</taxon>
    </lineage>
</organism>
<dbReference type="EC" id="2.1.1.61" evidence="10"/>
<keyword evidence="5 10" id="KW-0949">S-adenosyl-L-methionine</keyword>
<proteinExistence type="inferred from homology"/>
<dbReference type="NCBIfam" id="NF002481">
    <property type="entry name" value="PRK01747.1-2"/>
    <property type="match status" value="1"/>
</dbReference>
<dbReference type="InterPro" id="IPR023032">
    <property type="entry name" value="tRNA_MAMT_biosynth_bifunc_MnmC"/>
</dbReference>
<comment type="similarity">
    <text evidence="10">In the N-terminal section; belongs to the methyltransferase superfamily. tRNA (mnm(5)s(2)U34)-methyltransferase family.</text>
</comment>
<evidence type="ECO:0000313" key="13">
    <source>
        <dbReference type="EMBL" id="CAA0108036.1"/>
    </source>
</evidence>
<dbReference type="NCBIfam" id="TIGR03197">
    <property type="entry name" value="MnmC_Cterm"/>
    <property type="match status" value="1"/>
</dbReference>
<feature type="region of interest" description="FAD-dependent cmnm(5)s(2)U34 oxidoreductase" evidence="10">
    <location>
        <begin position="290"/>
        <end position="684"/>
    </location>
</feature>
<dbReference type="InterPro" id="IPR017610">
    <property type="entry name" value="tRNA_S-uridine_synth_MnmC_C"/>
</dbReference>
<dbReference type="GO" id="GO:0032259">
    <property type="term" value="P:methylation"/>
    <property type="evidence" value="ECO:0007669"/>
    <property type="project" value="UniProtKB-KW"/>
</dbReference>
<comment type="cofactor">
    <cofactor evidence="10">
        <name>FAD</name>
        <dbReference type="ChEBI" id="CHEBI:57692"/>
    </cofactor>
</comment>
<reference evidence="13 14" key="1">
    <citation type="submission" date="2019-11" db="EMBL/GenBank/DDBJ databases">
        <authorList>
            <person name="Holert J."/>
        </authorList>
    </citation>
    <scope>NUCLEOTIDE SEQUENCE [LARGE SCALE GENOMIC DNA]</scope>
    <source>
        <strain evidence="13">BC5_2</strain>
    </source>
</reference>
<keyword evidence="1 10" id="KW-0963">Cytoplasm</keyword>
<comment type="subcellular location">
    <subcellularLocation>
        <location evidence="10">Cytoplasm</location>
    </subcellularLocation>
</comment>
<dbReference type="GO" id="GO:0002097">
    <property type="term" value="P:tRNA wobble base modification"/>
    <property type="evidence" value="ECO:0007669"/>
    <property type="project" value="UniProtKB-UniRule"/>
</dbReference>
<feature type="domain" description="MnmC-like methyltransferase" evidence="12">
    <location>
        <begin position="119"/>
        <end position="248"/>
    </location>
</feature>
<dbReference type="InterPro" id="IPR036188">
    <property type="entry name" value="FAD/NAD-bd_sf"/>
</dbReference>
<evidence type="ECO:0000259" key="12">
    <source>
        <dbReference type="Pfam" id="PF05430"/>
    </source>
</evidence>
<dbReference type="Gene3D" id="3.50.50.60">
    <property type="entry name" value="FAD/NAD(P)-binding domain"/>
    <property type="match status" value="1"/>
</dbReference>
<protein>
    <recommendedName>
        <fullName evidence="10">tRNA 5-methylaminomethyl-2-thiouridine biosynthesis bifunctional protein MnmC</fullName>
        <shortName evidence="10">tRNA mnm(5)s(2)U biosynthesis bifunctional protein</shortName>
    </recommendedName>
    <domain>
        <recommendedName>
            <fullName evidence="10">tRNA (mnm(5)s(2)U34)-methyltransferase</fullName>
            <ecNumber evidence="10">2.1.1.61</ecNumber>
        </recommendedName>
    </domain>
    <domain>
        <recommendedName>
            <fullName evidence="10">FAD-dependent cmnm(5)s(2)U34 oxidoreductase</fullName>
            <ecNumber evidence="10">1.5.-.-</ecNumber>
        </recommendedName>
    </domain>
</protein>
<evidence type="ECO:0000256" key="10">
    <source>
        <dbReference type="HAMAP-Rule" id="MF_01102"/>
    </source>
</evidence>
<keyword evidence="4 10" id="KW-0808">Transferase</keyword>
<keyword evidence="3 10" id="KW-0285">Flavoprotein</keyword>